<dbReference type="NCBIfam" id="TIGR00453">
    <property type="entry name" value="ispD"/>
    <property type="match status" value="1"/>
</dbReference>
<dbReference type="InterPro" id="IPR029044">
    <property type="entry name" value="Nucleotide-diphossugar_trans"/>
</dbReference>
<comment type="catalytic activity">
    <reaction evidence="1 7">
        <text>2-C-methyl-D-erythritol 4-phosphate + CTP + H(+) = 4-CDP-2-C-methyl-D-erythritol + diphosphate</text>
        <dbReference type="Rhea" id="RHEA:13429"/>
        <dbReference type="ChEBI" id="CHEBI:15378"/>
        <dbReference type="ChEBI" id="CHEBI:33019"/>
        <dbReference type="ChEBI" id="CHEBI:37563"/>
        <dbReference type="ChEBI" id="CHEBI:57823"/>
        <dbReference type="ChEBI" id="CHEBI:58262"/>
        <dbReference type="EC" id="2.7.7.60"/>
    </reaction>
</comment>
<dbReference type="InterPro" id="IPR001228">
    <property type="entry name" value="IspD"/>
</dbReference>
<dbReference type="Pfam" id="PF01128">
    <property type="entry name" value="IspD"/>
    <property type="match status" value="1"/>
</dbReference>
<dbReference type="EC" id="2.7.7.60" evidence="7"/>
<dbReference type="UniPathway" id="UPA00056">
    <property type="reaction ID" value="UER00093"/>
</dbReference>
<evidence type="ECO:0000256" key="7">
    <source>
        <dbReference type="HAMAP-Rule" id="MF_00108"/>
    </source>
</evidence>
<dbReference type="InterPro" id="IPR034683">
    <property type="entry name" value="IspD/TarI"/>
</dbReference>
<evidence type="ECO:0000313" key="9">
    <source>
        <dbReference type="Proteomes" id="UP000585272"/>
    </source>
</evidence>
<feature type="site" description="Transition state stabilizer" evidence="7">
    <location>
        <position position="14"/>
    </location>
</feature>
<dbReference type="HAMAP" id="MF_00108">
    <property type="entry name" value="IspD"/>
    <property type="match status" value="1"/>
</dbReference>
<dbReference type="InterPro" id="IPR018294">
    <property type="entry name" value="ISPD_synthase_CS"/>
</dbReference>
<accession>A0A840ICQ9</accession>
<keyword evidence="4 7" id="KW-0808">Transferase</keyword>
<comment type="function">
    <text evidence="7">Catalyzes the formation of 4-diphosphocytidyl-2-C-methyl-D-erythritol from CTP and 2-C-methyl-D-erythritol 4-phosphate (MEP).</text>
</comment>
<dbReference type="RefSeq" id="WP_183341929.1">
    <property type="nucleotide sequence ID" value="NZ_JACHNU010000002.1"/>
</dbReference>
<dbReference type="PROSITE" id="PS01295">
    <property type="entry name" value="ISPD"/>
    <property type="match status" value="1"/>
</dbReference>
<dbReference type="AlphaFoldDB" id="A0A840ICQ9"/>
<evidence type="ECO:0000256" key="4">
    <source>
        <dbReference type="ARBA" id="ARBA00022679"/>
    </source>
</evidence>
<feature type="site" description="Transition state stabilizer" evidence="7">
    <location>
        <position position="21"/>
    </location>
</feature>
<feature type="site" description="Positions MEP for the nucleophilic attack" evidence="7">
    <location>
        <position position="203"/>
    </location>
</feature>
<evidence type="ECO:0000256" key="5">
    <source>
        <dbReference type="ARBA" id="ARBA00022695"/>
    </source>
</evidence>
<comment type="caution">
    <text evidence="8">The sequence shown here is derived from an EMBL/GenBank/DDBJ whole genome shotgun (WGS) entry which is preliminary data.</text>
</comment>
<evidence type="ECO:0000256" key="1">
    <source>
        <dbReference type="ARBA" id="ARBA00001282"/>
    </source>
</evidence>
<protein>
    <recommendedName>
        <fullName evidence="7">2-C-methyl-D-erythritol 4-phosphate cytidylyltransferase</fullName>
        <ecNumber evidence="7">2.7.7.60</ecNumber>
    </recommendedName>
    <alternativeName>
        <fullName evidence="7">4-diphosphocytidyl-2C-methyl-D-erythritol synthase</fullName>
    </alternativeName>
    <alternativeName>
        <fullName evidence="7">MEP cytidylyltransferase</fullName>
        <shortName evidence="7">MCT</shortName>
    </alternativeName>
</protein>
<dbReference type="CDD" id="cd02516">
    <property type="entry name" value="CDP-ME_synthetase"/>
    <property type="match status" value="1"/>
</dbReference>
<evidence type="ECO:0000256" key="6">
    <source>
        <dbReference type="ARBA" id="ARBA00023229"/>
    </source>
</evidence>
<evidence type="ECO:0000256" key="3">
    <source>
        <dbReference type="ARBA" id="ARBA00009789"/>
    </source>
</evidence>
<comment type="pathway">
    <text evidence="2 7">Isoprenoid biosynthesis; isopentenyl diphosphate biosynthesis via DXP pathway; isopentenyl diphosphate from 1-deoxy-D-xylulose 5-phosphate: step 2/6.</text>
</comment>
<dbReference type="GO" id="GO:0019288">
    <property type="term" value="P:isopentenyl diphosphate biosynthetic process, methylerythritol 4-phosphate pathway"/>
    <property type="evidence" value="ECO:0007669"/>
    <property type="project" value="UniProtKB-UniRule"/>
</dbReference>
<dbReference type="Gene3D" id="3.90.550.10">
    <property type="entry name" value="Spore Coat Polysaccharide Biosynthesis Protein SpsA, Chain A"/>
    <property type="match status" value="1"/>
</dbReference>
<dbReference type="PANTHER" id="PTHR32125:SF4">
    <property type="entry name" value="2-C-METHYL-D-ERYTHRITOL 4-PHOSPHATE CYTIDYLYLTRANSFERASE, CHLOROPLASTIC"/>
    <property type="match status" value="1"/>
</dbReference>
<reference evidence="8 9" key="1">
    <citation type="submission" date="2020-08" db="EMBL/GenBank/DDBJ databases">
        <title>Genomic Encyclopedia of Archaeal and Bacterial Type Strains, Phase II (KMG-II): from individual species to whole genera.</title>
        <authorList>
            <person name="Goeker M."/>
        </authorList>
    </citation>
    <scope>NUCLEOTIDE SEQUENCE [LARGE SCALE GENOMIC DNA]</scope>
    <source>
        <strain evidence="8 9">DSM 23288</strain>
    </source>
</reference>
<dbReference type="InterPro" id="IPR050088">
    <property type="entry name" value="IspD/TarI_cytidylyltransf_bact"/>
</dbReference>
<keyword evidence="9" id="KW-1185">Reference proteome</keyword>
<comment type="similarity">
    <text evidence="3 7">Belongs to the IspD/TarI cytidylyltransferase family. IspD subfamily.</text>
</comment>
<dbReference type="Proteomes" id="UP000585272">
    <property type="component" value="Unassembled WGS sequence"/>
</dbReference>
<dbReference type="PANTHER" id="PTHR32125">
    <property type="entry name" value="2-C-METHYL-D-ERYTHRITOL 4-PHOSPHATE CYTIDYLYLTRANSFERASE, CHLOROPLASTIC"/>
    <property type="match status" value="1"/>
</dbReference>
<dbReference type="SUPFAM" id="SSF53448">
    <property type="entry name" value="Nucleotide-diphospho-sugar transferases"/>
    <property type="match status" value="1"/>
</dbReference>
<gene>
    <name evidence="7" type="primary">ispD</name>
    <name evidence="8" type="ORF">BDZ31_002202</name>
</gene>
<feature type="site" description="Positions MEP for the nucleophilic attack" evidence="7">
    <location>
        <position position="147"/>
    </location>
</feature>
<evidence type="ECO:0000313" key="8">
    <source>
        <dbReference type="EMBL" id="MBB4662616.1"/>
    </source>
</evidence>
<sequence>MAVALLVAAGRGERLGADGPKAFVMLAGRPMLEWSLDALRAVEQVRRIVVALPAGAQAPAGTIGVAGGAERSHSVRAALAAAGESGPDEPVLVHDAARPLLTPAIVRASLEALETTGADAVVAAAPVVDTIKRVADAELRVAETVPRSALWAVQTPQAFRRAALERVLAQPDEVLAAATDDASLVEQAGGRVHLVESPRENLKVTTPVDLRLAALLLEERC</sequence>
<dbReference type="FunFam" id="3.90.550.10:FF:000003">
    <property type="entry name" value="2-C-methyl-D-erythritol 4-phosphate cytidylyltransferase"/>
    <property type="match status" value="1"/>
</dbReference>
<name>A0A840ICQ9_9ACTN</name>
<keyword evidence="6 7" id="KW-0414">Isoprene biosynthesis</keyword>
<dbReference type="EMBL" id="JACHNU010000002">
    <property type="protein sequence ID" value="MBB4662616.1"/>
    <property type="molecule type" value="Genomic_DNA"/>
</dbReference>
<organism evidence="8 9">
    <name type="scientific">Conexibacter arvalis</name>
    <dbReference type="NCBI Taxonomy" id="912552"/>
    <lineage>
        <taxon>Bacteria</taxon>
        <taxon>Bacillati</taxon>
        <taxon>Actinomycetota</taxon>
        <taxon>Thermoleophilia</taxon>
        <taxon>Solirubrobacterales</taxon>
        <taxon>Conexibacteraceae</taxon>
        <taxon>Conexibacter</taxon>
    </lineage>
</organism>
<evidence type="ECO:0000256" key="2">
    <source>
        <dbReference type="ARBA" id="ARBA00004787"/>
    </source>
</evidence>
<proteinExistence type="inferred from homology"/>
<dbReference type="GO" id="GO:0050518">
    <property type="term" value="F:2-C-methyl-D-erythritol 4-phosphate cytidylyltransferase activity"/>
    <property type="evidence" value="ECO:0007669"/>
    <property type="project" value="UniProtKB-UniRule"/>
</dbReference>
<keyword evidence="5 7" id="KW-0548">Nucleotidyltransferase</keyword>